<dbReference type="EMBL" id="JAAKZV010000200">
    <property type="protein sequence ID" value="NGN68381.1"/>
    <property type="molecule type" value="Genomic_DNA"/>
</dbReference>
<dbReference type="RefSeq" id="WP_165242276.1">
    <property type="nucleotide sequence ID" value="NZ_JAAKZV010000200.1"/>
</dbReference>
<evidence type="ECO:0000313" key="2">
    <source>
        <dbReference type="EMBL" id="NGN68381.1"/>
    </source>
</evidence>
<evidence type="ECO:0000256" key="1">
    <source>
        <dbReference type="SAM" id="MobiDB-lite"/>
    </source>
</evidence>
<accession>A0A6G4UB11</accession>
<feature type="compositionally biased region" description="Basic and acidic residues" evidence="1">
    <location>
        <begin position="1"/>
        <end position="10"/>
    </location>
</feature>
<name>A0A6G4UB11_9ACTN</name>
<dbReference type="Gene3D" id="1.20.120.450">
    <property type="entry name" value="dinb family like domain"/>
    <property type="match status" value="1"/>
</dbReference>
<feature type="region of interest" description="Disordered" evidence="1">
    <location>
        <begin position="1"/>
        <end position="25"/>
    </location>
</feature>
<dbReference type="InterPro" id="IPR007061">
    <property type="entry name" value="MST-like"/>
</dbReference>
<comment type="caution">
    <text evidence="2">The sequence shown here is derived from an EMBL/GenBank/DDBJ whole genome shotgun (WGS) entry which is preliminary data.</text>
</comment>
<dbReference type="SUPFAM" id="SSF109854">
    <property type="entry name" value="DinB/YfiT-like putative metalloenzymes"/>
    <property type="match status" value="1"/>
</dbReference>
<sequence length="173" mass="18246">MTNTRTDDANRPAGDIAPPSGNDDERTTLVGFLDYLRDAVARKALGAPDAEARAAGAPSGTSLLGLVKHLTGVELNWFVWGYAGEGDPADHNAPVTADESAETLVAAYRAAAARANEVIAKSPDLDTPGIRSVRPGMAPASLRWILVHMIEETARHAGHADILREQIDGTTGR</sequence>
<evidence type="ECO:0000313" key="3">
    <source>
        <dbReference type="Proteomes" id="UP000481583"/>
    </source>
</evidence>
<proteinExistence type="predicted"/>
<keyword evidence="3" id="KW-1185">Reference proteome</keyword>
<gene>
    <name evidence="2" type="ORF">G5C51_31340</name>
</gene>
<dbReference type="InterPro" id="IPR034660">
    <property type="entry name" value="DinB/YfiT-like"/>
</dbReference>
<organism evidence="2 3">
    <name type="scientific">Streptomyces coryli</name>
    <dbReference type="NCBI Taxonomy" id="1128680"/>
    <lineage>
        <taxon>Bacteria</taxon>
        <taxon>Bacillati</taxon>
        <taxon>Actinomycetota</taxon>
        <taxon>Actinomycetes</taxon>
        <taxon>Kitasatosporales</taxon>
        <taxon>Streptomycetaceae</taxon>
        <taxon>Streptomyces</taxon>
    </lineage>
</organism>
<protein>
    <submittedName>
        <fullName evidence="2">DinB family protein</fullName>
    </submittedName>
</protein>
<dbReference type="Proteomes" id="UP000481583">
    <property type="component" value="Unassembled WGS sequence"/>
</dbReference>
<reference evidence="2 3" key="1">
    <citation type="submission" date="2020-02" db="EMBL/GenBank/DDBJ databases">
        <title>Whole-genome analyses of novel actinobacteria.</title>
        <authorList>
            <person name="Sahin N."/>
        </authorList>
    </citation>
    <scope>NUCLEOTIDE SEQUENCE [LARGE SCALE GENOMIC DNA]</scope>
    <source>
        <strain evidence="2 3">A7024</strain>
    </source>
</reference>
<dbReference type="AlphaFoldDB" id="A0A6G4UB11"/>
<dbReference type="Pfam" id="PF04978">
    <property type="entry name" value="MST"/>
    <property type="match status" value="1"/>
</dbReference>